<dbReference type="Proteomes" id="UP000540423">
    <property type="component" value="Unassembled WGS sequence"/>
</dbReference>
<dbReference type="SUPFAM" id="SSF48613">
    <property type="entry name" value="Heme oxygenase-like"/>
    <property type="match status" value="1"/>
</dbReference>
<evidence type="ECO:0000313" key="2">
    <source>
        <dbReference type="Proteomes" id="UP000540423"/>
    </source>
</evidence>
<name>A0A7X0HFD3_9ACTN</name>
<protein>
    <recommendedName>
        <fullName evidence="3">Iron-containing redox enzyme family protein</fullName>
    </recommendedName>
</protein>
<comment type="caution">
    <text evidence="1">The sequence shown here is derived from an EMBL/GenBank/DDBJ whole genome shotgun (WGS) entry which is preliminary data.</text>
</comment>
<dbReference type="InterPro" id="IPR016084">
    <property type="entry name" value="Haem_Oase-like_multi-hlx"/>
</dbReference>
<sequence>MKGTYMSRERLEKLAAEGMERLFEKVPKAREFHAAEWSDPDYYRRHLVETVLRIRLNNEVDAYGLYKVGYKDHRLAATLARYLSEENNHEGMFLRDLKEFGLSKEDVDATRPMPSTEYLMGYMYFSINQEGPLPTTVWNWFVEWYSDRYNPGITKHAAEIYGLEKVKGSQAHIDYDESHDHDELMWGTVDRAIKGWGSLDDAERHLVNFIDLIALYFTELYETTAGRKA</sequence>
<dbReference type="Gene3D" id="1.20.910.10">
    <property type="entry name" value="Heme oxygenase-like"/>
    <property type="match status" value="1"/>
</dbReference>
<gene>
    <name evidence="1" type="ORF">HNQ79_001609</name>
</gene>
<keyword evidence="2" id="KW-1185">Reference proteome</keyword>
<dbReference type="EMBL" id="JACHEM010000003">
    <property type="protein sequence ID" value="MBB6435158.1"/>
    <property type="molecule type" value="Genomic_DNA"/>
</dbReference>
<dbReference type="AlphaFoldDB" id="A0A7X0HFD3"/>
<reference evidence="1 2" key="1">
    <citation type="submission" date="2020-08" db="EMBL/GenBank/DDBJ databases">
        <title>Genomic Encyclopedia of Type Strains, Phase IV (KMG-IV): sequencing the most valuable type-strain genomes for metagenomic binning, comparative biology and taxonomic classification.</title>
        <authorList>
            <person name="Goeker M."/>
        </authorList>
    </citation>
    <scope>NUCLEOTIDE SEQUENCE [LARGE SCALE GENOMIC DNA]</scope>
    <source>
        <strain evidence="1 2">DSM 40141</strain>
    </source>
</reference>
<organism evidence="1 2">
    <name type="scientific">Streptomyces candidus</name>
    <dbReference type="NCBI Taxonomy" id="67283"/>
    <lineage>
        <taxon>Bacteria</taxon>
        <taxon>Bacillati</taxon>
        <taxon>Actinomycetota</taxon>
        <taxon>Actinomycetes</taxon>
        <taxon>Kitasatosporales</taxon>
        <taxon>Streptomycetaceae</taxon>
        <taxon>Streptomyces</taxon>
    </lineage>
</organism>
<evidence type="ECO:0008006" key="3">
    <source>
        <dbReference type="Google" id="ProtNLM"/>
    </source>
</evidence>
<dbReference type="RefSeq" id="WP_221507456.1">
    <property type="nucleotide sequence ID" value="NZ_BNBN01000004.1"/>
</dbReference>
<dbReference type="Pfam" id="PF14518">
    <property type="entry name" value="Haem_oxygenas_2"/>
    <property type="match status" value="1"/>
</dbReference>
<accession>A0A7X0HFD3</accession>
<proteinExistence type="predicted"/>
<evidence type="ECO:0000313" key="1">
    <source>
        <dbReference type="EMBL" id="MBB6435158.1"/>
    </source>
</evidence>